<accession>A0A7U7G4Y7</accession>
<dbReference type="GO" id="GO:0005829">
    <property type="term" value="C:cytosol"/>
    <property type="evidence" value="ECO:0007669"/>
    <property type="project" value="TreeGrafter"/>
</dbReference>
<feature type="binding site" evidence="8">
    <location>
        <begin position="239"/>
        <end position="240"/>
    </location>
    <ligand>
        <name>substrate</name>
    </ligand>
</feature>
<evidence type="ECO:0000256" key="4">
    <source>
        <dbReference type="ARBA" id="ARBA00022605"/>
    </source>
</evidence>
<dbReference type="Pfam" id="PF01678">
    <property type="entry name" value="DAP_epimerase"/>
    <property type="match status" value="2"/>
</dbReference>
<proteinExistence type="inferred from homology"/>
<comment type="caution">
    <text evidence="10">The sequence shown here is derived from an EMBL/GenBank/DDBJ whole genome shotgun (WGS) entry which is preliminary data.</text>
</comment>
<dbReference type="AlphaFoldDB" id="A0A7U7G4Y7"/>
<dbReference type="EC" id="5.1.1.7" evidence="3 8"/>
<keyword evidence="5 8" id="KW-0457">Lysine biosynthesis</keyword>
<dbReference type="InterPro" id="IPR001653">
    <property type="entry name" value="DAP_epimerase_DapF"/>
</dbReference>
<comment type="subcellular location">
    <subcellularLocation>
        <location evidence="8">Cytoplasm</location>
    </subcellularLocation>
</comment>
<evidence type="ECO:0000313" key="10">
    <source>
        <dbReference type="EMBL" id="CDG33234.1"/>
    </source>
</evidence>
<feature type="active site" evidence="9">
    <location>
        <position position="111"/>
    </location>
</feature>
<dbReference type="NCBIfam" id="TIGR00652">
    <property type="entry name" value="DapF"/>
    <property type="match status" value="1"/>
</dbReference>
<dbReference type="UniPathway" id="UPA00034">
    <property type="reaction ID" value="UER00025"/>
</dbReference>
<protein>
    <recommendedName>
        <fullName evidence="3 8">Diaminopimelate epimerase</fullName>
        <shortName evidence="8">DAP epimerase</shortName>
        <ecNumber evidence="3 8">5.1.1.7</ecNumber>
    </recommendedName>
    <alternativeName>
        <fullName evidence="8">PLP-independent amino acid racemase</fullName>
    </alternativeName>
</protein>
<reference evidence="10 11" key="1">
    <citation type="journal article" date="2014" name="Genome Biol. Evol.">
        <title>Acetic acid bacteria genomes reveal functional traits for adaptation to life in insect guts.</title>
        <authorList>
            <person name="Chouaia B."/>
            <person name="Gaiarsa S."/>
            <person name="Crotti E."/>
            <person name="Comandatore F."/>
            <person name="Degli Esposti M."/>
            <person name="Ricci I."/>
            <person name="Alma A."/>
            <person name="Favia G."/>
            <person name="Bandi C."/>
            <person name="Daffonchio D."/>
        </authorList>
    </citation>
    <scope>NUCLEOTIDE SEQUENCE [LARGE SCALE GENOMIC DNA]</scope>
    <source>
        <strain evidence="11">AM169</strain>
    </source>
</reference>
<dbReference type="GO" id="GO:0008837">
    <property type="term" value="F:diaminopimelate epimerase activity"/>
    <property type="evidence" value="ECO:0007669"/>
    <property type="project" value="UniProtKB-UniRule"/>
</dbReference>
<dbReference type="EMBL" id="CBLY010000004">
    <property type="protein sequence ID" value="CDG33234.1"/>
    <property type="molecule type" value="Genomic_DNA"/>
</dbReference>
<comment type="similarity">
    <text evidence="2 8">Belongs to the diaminopimelate epimerase family.</text>
</comment>
<feature type="binding site" evidence="8">
    <location>
        <position position="82"/>
    </location>
    <ligand>
        <name>substrate</name>
    </ligand>
</feature>
<comment type="function">
    <text evidence="8">Catalyzes the stereoinversion of LL-2,6-diaminopimelate (L,L-DAP) to meso-diaminopimelate (meso-DAP), a precursor of L-lysine and an essential component of the bacterial peptidoglycan.</text>
</comment>
<evidence type="ECO:0000256" key="2">
    <source>
        <dbReference type="ARBA" id="ARBA00010219"/>
    </source>
</evidence>
<gene>
    <name evidence="8" type="primary">dapF</name>
    <name evidence="10" type="ORF">SACS_0496</name>
</gene>
<keyword evidence="8" id="KW-0963">Cytoplasm</keyword>
<organism evidence="10 11">
    <name type="scientific">Parasaccharibacter apium</name>
    <dbReference type="NCBI Taxonomy" id="1510841"/>
    <lineage>
        <taxon>Bacteria</taxon>
        <taxon>Pseudomonadati</taxon>
        <taxon>Pseudomonadota</taxon>
        <taxon>Alphaproteobacteria</taxon>
        <taxon>Acetobacterales</taxon>
        <taxon>Acetobacteraceae</taxon>
        <taxon>Parasaccharibacter</taxon>
    </lineage>
</organism>
<feature type="binding site" evidence="8">
    <location>
        <position position="181"/>
    </location>
    <ligand>
        <name>substrate</name>
    </ligand>
</feature>
<dbReference type="SUPFAM" id="SSF54506">
    <property type="entry name" value="Diaminopimelate epimerase-like"/>
    <property type="match status" value="2"/>
</dbReference>
<feature type="site" description="Could be important to modulate the pK values of the two catalytic cysteine residues" evidence="8">
    <location>
        <position position="183"/>
    </location>
</feature>
<dbReference type="PANTHER" id="PTHR31689:SF0">
    <property type="entry name" value="DIAMINOPIMELATE EPIMERASE"/>
    <property type="match status" value="1"/>
</dbReference>
<feature type="binding site" evidence="8">
    <location>
        <begin position="229"/>
        <end position="230"/>
    </location>
    <ligand>
        <name>substrate</name>
    </ligand>
</feature>
<dbReference type="PANTHER" id="PTHR31689">
    <property type="entry name" value="DIAMINOPIMELATE EPIMERASE, CHLOROPLASTIC"/>
    <property type="match status" value="1"/>
</dbReference>
<evidence type="ECO:0000256" key="9">
    <source>
        <dbReference type="PROSITE-ProRule" id="PRU10125"/>
    </source>
</evidence>
<dbReference type="PROSITE" id="PS01326">
    <property type="entry name" value="DAP_EPIMERASE"/>
    <property type="match status" value="1"/>
</dbReference>
<feature type="active site" description="Proton donor" evidence="8">
    <location>
        <position position="111"/>
    </location>
</feature>
<comment type="catalytic activity">
    <reaction evidence="7 8">
        <text>(2S,6S)-2,6-diaminopimelate = meso-2,6-diaminopimelate</text>
        <dbReference type="Rhea" id="RHEA:15393"/>
        <dbReference type="ChEBI" id="CHEBI:57609"/>
        <dbReference type="ChEBI" id="CHEBI:57791"/>
        <dbReference type="EC" id="5.1.1.7"/>
    </reaction>
</comment>
<dbReference type="InterPro" id="IPR018510">
    <property type="entry name" value="DAP_epimerase_AS"/>
</dbReference>
<feature type="binding site" evidence="8">
    <location>
        <position position="211"/>
    </location>
    <ligand>
        <name>substrate</name>
    </ligand>
</feature>
<feature type="site" description="Could be important to modulate the pK values of the two catalytic cysteine residues" evidence="8">
    <location>
        <position position="229"/>
    </location>
</feature>
<dbReference type="Proteomes" id="UP000027590">
    <property type="component" value="Unassembled WGS sequence"/>
</dbReference>
<feature type="active site" description="Proton acceptor" evidence="8">
    <location>
        <position position="238"/>
    </location>
</feature>
<dbReference type="HAMAP" id="MF_00197">
    <property type="entry name" value="DAP_epimerase"/>
    <property type="match status" value="1"/>
</dbReference>
<evidence type="ECO:0000256" key="8">
    <source>
        <dbReference type="HAMAP-Rule" id="MF_00197"/>
    </source>
</evidence>
<sequence>MPAPAGKTDRQQEGFILPRPCNIIERGGFITSQRGIMGVSFTKMHGLGNDFVILDGRTTPLSPSTTLISRLCDRRTGIGCDQLVTLSAPTRDGADVRVRFFNPDGSEAGACGNASRCVAALLGGSPTLQTQNGLLPTSQKNGLISVLMGTPHLDWQTIPLARECDTARLPLHDGAACSMGNPHLTLFRSIEDAAALGPVLETDPLFPERANIGFAEILSPTHIRLRVWERGAGLTLACGSGACAAVVNAARRGLVERTCRVTMECGSLTITWQDDGSVLMTGPAQTVFTGTLDESWLEKGQTTTP</sequence>
<feature type="binding site" evidence="8">
    <location>
        <position position="102"/>
    </location>
    <ligand>
        <name>substrate</name>
    </ligand>
</feature>
<keyword evidence="4 8" id="KW-0028">Amino-acid biosynthesis</keyword>
<dbReference type="GO" id="GO:0009089">
    <property type="term" value="P:lysine biosynthetic process via diaminopimelate"/>
    <property type="evidence" value="ECO:0007669"/>
    <property type="project" value="UniProtKB-UniRule"/>
</dbReference>
<dbReference type="Gene3D" id="3.10.310.10">
    <property type="entry name" value="Diaminopimelate Epimerase, Chain A, domain 1"/>
    <property type="match status" value="2"/>
</dbReference>
<evidence type="ECO:0000256" key="1">
    <source>
        <dbReference type="ARBA" id="ARBA00005196"/>
    </source>
</evidence>
<evidence type="ECO:0000256" key="5">
    <source>
        <dbReference type="ARBA" id="ARBA00023154"/>
    </source>
</evidence>
<evidence type="ECO:0000256" key="3">
    <source>
        <dbReference type="ARBA" id="ARBA00013080"/>
    </source>
</evidence>
<comment type="pathway">
    <text evidence="1 8">Amino-acid biosynthesis; L-lysine biosynthesis via DAP pathway; DL-2,6-diaminopimelate from LL-2,6-diaminopimelate: step 1/1.</text>
</comment>
<comment type="subunit">
    <text evidence="8">Homodimer.</text>
</comment>
<feature type="binding site" evidence="8">
    <location>
        <position position="49"/>
    </location>
    <ligand>
        <name>substrate</name>
    </ligand>
</feature>
<evidence type="ECO:0000256" key="6">
    <source>
        <dbReference type="ARBA" id="ARBA00023235"/>
    </source>
</evidence>
<name>A0A7U7G4Y7_9PROT</name>
<reference evidence="10 11" key="2">
    <citation type="journal article" date="2014" name="PLoS ONE">
        <title>Evolution of mitochondria reconstructed from the energy metabolism of living bacteria.</title>
        <authorList>
            <person name="Degli Esposti M."/>
            <person name="Chouaia B."/>
            <person name="Comandatore F."/>
            <person name="Crotti E."/>
            <person name="Sassera D."/>
            <person name="Lievens P.M."/>
            <person name="Daffonchio D."/>
            <person name="Bandi C."/>
        </authorList>
    </citation>
    <scope>NUCLEOTIDE SEQUENCE [LARGE SCALE GENOMIC DNA]</scope>
    <source>
        <strain evidence="11">AM169</strain>
    </source>
</reference>
<keyword evidence="6 8" id="KW-0413">Isomerase</keyword>
<feature type="binding site" evidence="8">
    <location>
        <begin position="112"/>
        <end position="113"/>
    </location>
    <ligand>
        <name>substrate</name>
    </ligand>
</feature>
<evidence type="ECO:0000313" key="11">
    <source>
        <dbReference type="Proteomes" id="UP000027590"/>
    </source>
</evidence>
<evidence type="ECO:0000256" key="7">
    <source>
        <dbReference type="ARBA" id="ARBA00051712"/>
    </source>
</evidence>